<keyword evidence="3" id="KW-0819">tRNA processing</keyword>
<keyword evidence="2" id="KW-0436">Ligase</keyword>
<evidence type="ECO:0000256" key="6">
    <source>
        <dbReference type="ARBA" id="ARBA00048539"/>
    </source>
</evidence>
<evidence type="ECO:0000256" key="3">
    <source>
        <dbReference type="ARBA" id="ARBA00022694"/>
    </source>
</evidence>
<comment type="catalytic activity">
    <reaction evidence="6">
        <text>cytidine(34) in tRNA(Ile2) + L-lysine + ATP = lysidine(34) in tRNA(Ile2) + AMP + diphosphate + H(+)</text>
        <dbReference type="Rhea" id="RHEA:43744"/>
        <dbReference type="Rhea" id="RHEA-COMP:10625"/>
        <dbReference type="Rhea" id="RHEA-COMP:10670"/>
        <dbReference type="ChEBI" id="CHEBI:15378"/>
        <dbReference type="ChEBI" id="CHEBI:30616"/>
        <dbReference type="ChEBI" id="CHEBI:32551"/>
        <dbReference type="ChEBI" id="CHEBI:33019"/>
        <dbReference type="ChEBI" id="CHEBI:82748"/>
        <dbReference type="ChEBI" id="CHEBI:83665"/>
        <dbReference type="ChEBI" id="CHEBI:456215"/>
        <dbReference type="EC" id="6.3.4.19"/>
    </reaction>
</comment>
<dbReference type="CDD" id="cd01992">
    <property type="entry name" value="TilS_N"/>
    <property type="match status" value="1"/>
</dbReference>
<dbReference type="NCBIfam" id="TIGR02432">
    <property type="entry name" value="lysidine_TilS_N"/>
    <property type="match status" value="1"/>
</dbReference>
<dbReference type="GO" id="GO:0032267">
    <property type="term" value="F:tRNA(Ile)-lysidine synthase activity"/>
    <property type="evidence" value="ECO:0007669"/>
    <property type="project" value="UniProtKB-EC"/>
</dbReference>
<dbReference type="InterPro" id="IPR014729">
    <property type="entry name" value="Rossmann-like_a/b/a_fold"/>
</dbReference>
<evidence type="ECO:0000256" key="2">
    <source>
        <dbReference type="ARBA" id="ARBA00022598"/>
    </source>
</evidence>
<organism evidence="8">
    <name type="scientific">viral metagenome</name>
    <dbReference type="NCBI Taxonomy" id="1070528"/>
    <lineage>
        <taxon>unclassified sequences</taxon>
        <taxon>metagenomes</taxon>
        <taxon>organismal metagenomes</taxon>
    </lineage>
</organism>
<dbReference type="PANTHER" id="PTHR43033:SF3">
    <property type="entry name" value="TRNA(ILE)-LYSIDINE SYNTHETASE"/>
    <property type="match status" value="1"/>
</dbReference>
<dbReference type="SUPFAM" id="SSF52402">
    <property type="entry name" value="Adenine nucleotide alpha hydrolases-like"/>
    <property type="match status" value="1"/>
</dbReference>
<dbReference type="GO" id="GO:0005524">
    <property type="term" value="F:ATP binding"/>
    <property type="evidence" value="ECO:0007669"/>
    <property type="project" value="UniProtKB-KW"/>
</dbReference>
<keyword evidence="4" id="KW-0547">Nucleotide-binding</keyword>
<evidence type="ECO:0000256" key="5">
    <source>
        <dbReference type="ARBA" id="ARBA00022840"/>
    </source>
</evidence>
<dbReference type="InterPro" id="IPR011063">
    <property type="entry name" value="TilS/TtcA_N"/>
</dbReference>
<dbReference type="EMBL" id="MN740476">
    <property type="protein sequence ID" value="QHU28933.1"/>
    <property type="molecule type" value="Genomic_DNA"/>
</dbReference>
<dbReference type="Pfam" id="PF01171">
    <property type="entry name" value="ATP_bind_3"/>
    <property type="match status" value="1"/>
</dbReference>
<dbReference type="HAMAP" id="MF_01161">
    <property type="entry name" value="tRNA_Ile_lys_synt"/>
    <property type="match status" value="1"/>
</dbReference>
<evidence type="ECO:0000256" key="1">
    <source>
        <dbReference type="ARBA" id="ARBA00013267"/>
    </source>
</evidence>
<sequence length="345" mass="41016">MIKDLLIKYYDIVEQYSKLEQLNCDFSTLEFNEDKYCISLSGGVDSMVLMDILYKRGKEIIAIHINYNNRDESKMEEDFLREYCESKNITFLCHSFNFKRGSIKRSEYESLTKQIKFKLYKSILLEYNLNYILLAHHKDDIIENIFTNFCRGENFLNLSVIKYSNIIMDVNIVRPLIDYYKNDIYDYAHFYEVPYFLDTTPDWSVRGKFRRAILPKLCDTFSGPTRLKNNLLSIAKESDEWGTLIQTRFINKYLQLIKYNETTAEMPIVTDNEDYSEFPMCFWNIVIGKVFHKFGKCAPSRKSLDIFITALKNKKNQNDFQILLKHRTKLIIQKNIISININQLR</sequence>
<dbReference type="InterPro" id="IPR012795">
    <property type="entry name" value="tRNA_Ile_lys_synt_N"/>
</dbReference>
<dbReference type="Gene3D" id="3.40.50.620">
    <property type="entry name" value="HUPs"/>
    <property type="match status" value="1"/>
</dbReference>
<dbReference type="PANTHER" id="PTHR43033">
    <property type="entry name" value="TRNA(ILE)-LYSIDINE SYNTHASE-RELATED"/>
    <property type="match status" value="1"/>
</dbReference>
<evidence type="ECO:0000259" key="7">
    <source>
        <dbReference type="Pfam" id="PF01171"/>
    </source>
</evidence>
<protein>
    <recommendedName>
        <fullName evidence="1">tRNA(Ile)-lysidine synthetase</fullName>
        <ecNumber evidence="1">6.3.4.19</ecNumber>
    </recommendedName>
</protein>
<evidence type="ECO:0000256" key="4">
    <source>
        <dbReference type="ARBA" id="ARBA00022741"/>
    </source>
</evidence>
<keyword evidence="5" id="KW-0067">ATP-binding</keyword>
<feature type="domain" description="tRNA(Ile)-lysidine/2-thiocytidine synthase N-terminal" evidence="7">
    <location>
        <begin position="35"/>
        <end position="200"/>
    </location>
</feature>
<dbReference type="GO" id="GO:0008033">
    <property type="term" value="P:tRNA processing"/>
    <property type="evidence" value="ECO:0007669"/>
    <property type="project" value="UniProtKB-KW"/>
</dbReference>
<evidence type="ECO:0000313" key="8">
    <source>
        <dbReference type="EMBL" id="QHU28933.1"/>
    </source>
</evidence>
<name>A0A6C0LEE8_9ZZZZ</name>
<dbReference type="AlphaFoldDB" id="A0A6C0LEE8"/>
<proteinExistence type="inferred from homology"/>
<dbReference type="InterPro" id="IPR012094">
    <property type="entry name" value="tRNA_Ile_lys_synt"/>
</dbReference>
<accession>A0A6C0LEE8</accession>
<reference evidence="8" key="1">
    <citation type="journal article" date="2020" name="Nature">
        <title>Giant virus diversity and host interactions through global metagenomics.</title>
        <authorList>
            <person name="Schulz F."/>
            <person name="Roux S."/>
            <person name="Paez-Espino D."/>
            <person name="Jungbluth S."/>
            <person name="Walsh D.A."/>
            <person name="Denef V.J."/>
            <person name="McMahon K.D."/>
            <person name="Konstantinidis K.T."/>
            <person name="Eloe-Fadrosh E.A."/>
            <person name="Kyrpides N.C."/>
            <person name="Woyke T."/>
        </authorList>
    </citation>
    <scope>NUCLEOTIDE SEQUENCE</scope>
    <source>
        <strain evidence="8">GVMAG-M-3300027791-30</strain>
    </source>
</reference>
<dbReference type="EC" id="6.3.4.19" evidence="1"/>